<organism evidence="8 9">
    <name type="scientific">Batillaria attramentaria</name>
    <dbReference type="NCBI Taxonomy" id="370345"/>
    <lineage>
        <taxon>Eukaryota</taxon>
        <taxon>Metazoa</taxon>
        <taxon>Spiralia</taxon>
        <taxon>Lophotrochozoa</taxon>
        <taxon>Mollusca</taxon>
        <taxon>Gastropoda</taxon>
        <taxon>Caenogastropoda</taxon>
        <taxon>Sorbeoconcha</taxon>
        <taxon>Cerithioidea</taxon>
        <taxon>Batillariidae</taxon>
        <taxon>Batillaria</taxon>
    </lineage>
</organism>
<evidence type="ECO:0000256" key="7">
    <source>
        <dbReference type="SAM" id="MobiDB-lite"/>
    </source>
</evidence>
<dbReference type="Pfam" id="PF07767">
    <property type="entry name" value="Nop53"/>
    <property type="match status" value="1"/>
</dbReference>
<dbReference type="EMBL" id="JACVVK020000201">
    <property type="protein sequence ID" value="KAK7485015.1"/>
    <property type="molecule type" value="Genomic_DNA"/>
</dbReference>
<feature type="compositionally biased region" description="Basic residues" evidence="7">
    <location>
        <begin position="254"/>
        <end position="263"/>
    </location>
</feature>
<evidence type="ECO:0000256" key="3">
    <source>
        <dbReference type="ARBA" id="ARBA00008838"/>
    </source>
</evidence>
<feature type="compositionally biased region" description="Basic residues" evidence="7">
    <location>
        <begin position="15"/>
        <end position="27"/>
    </location>
</feature>
<dbReference type="GO" id="GO:0005730">
    <property type="term" value="C:nucleolus"/>
    <property type="evidence" value="ECO:0007669"/>
    <property type="project" value="UniProtKB-SubCell"/>
</dbReference>
<comment type="subcellular location">
    <subcellularLocation>
        <location evidence="1">Nucleus</location>
        <location evidence="1">Nucleolus</location>
    </subcellularLocation>
    <subcellularLocation>
        <location evidence="2">Nucleus</location>
        <location evidence="2">Nucleoplasm</location>
    </subcellularLocation>
</comment>
<keyword evidence="9" id="KW-1185">Reference proteome</keyword>
<comment type="similarity">
    <text evidence="3">Belongs to the NOP53 family.</text>
</comment>
<gene>
    <name evidence="8" type="ORF">BaRGS_00023793</name>
</gene>
<evidence type="ECO:0000256" key="1">
    <source>
        <dbReference type="ARBA" id="ARBA00004604"/>
    </source>
</evidence>
<evidence type="ECO:0000313" key="9">
    <source>
        <dbReference type="Proteomes" id="UP001519460"/>
    </source>
</evidence>
<feature type="region of interest" description="Disordered" evidence="7">
    <location>
        <begin position="149"/>
        <end position="169"/>
    </location>
</feature>
<feature type="region of interest" description="Disordered" evidence="7">
    <location>
        <begin position="1"/>
        <end position="27"/>
    </location>
</feature>
<evidence type="ECO:0000256" key="2">
    <source>
        <dbReference type="ARBA" id="ARBA00004642"/>
    </source>
</evidence>
<feature type="region of interest" description="Disordered" evidence="7">
    <location>
        <begin position="233"/>
        <end position="272"/>
    </location>
</feature>
<evidence type="ECO:0000313" key="8">
    <source>
        <dbReference type="EMBL" id="KAK7485015.1"/>
    </source>
</evidence>
<name>A0ABD0KDI0_9CAEN</name>
<reference evidence="8 9" key="1">
    <citation type="journal article" date="2023" name="Sci. Data">
        <title>Genome assembly of the Korean intertidal mud-creeper Batillaria attramentaria.</title>
        <authorList>
            <person name="Patra A.K."/>
            <person name="Ho P.T."/>
            <person name="Jun S."/>
            <person name="Lee S.J."/>
            <person name="Kim Y."/>
            <person name="Won Y.J."/>
        </authorList>
    </citation>
    <scope>NUCLEOTIDE SEQUENCE [LARGE SCALE GENOMIC DNA]</scope>
    <source>
        <strain evidence="8">Wonlab-2016</strain>
    </source>
</reference>
<protein>
    <recommendedName>
        <fullName evidence="4">Ribosome biogenesis protein NOP53</fullName>
    </recommendedName>
</protein>
<feature type="region of interest" description="Disordered" evidence="7">
    <location>
        <begin position="337"/>
        <end position="356"/>
    </location>
</feature>
<dbReference type="PANTHER" id="PTHR14211">
    <property type="entry name" value="GLIOMA SUPPRESSOR CANDIDATE REGION GENE 2"/>
    <property type="match status" value="1"/>
</dbReference>
<dbReference type="PIRSF" id="PIRSF017302">
    <property type="entry name" value="Gltscr2"/>
    <property type="match status" value="1"/>
</dbReference>
<accession>A0ABD0KDI0</accession>
<dbReference type="GO" id="GO:0005654">
    <property type="term" value="C:nucleoplasm"/>
    <property type="evidence" value="ECO:0007669"/>
    <property type="project" value="UniProtKB-SubCell"/>
</dbReference>
<proteinExistence type="inferred from homology"/>
<evidence type="ECO:0000256" key="4">
    <source>
        <dbReference type="ARBA" id="ARBA00018339"/>
    </source>
</evidence>
<dbReference type="Proteomes" id="UP001519460">
    <property type="component" value="Unassembled WGS sequence"/>
</dbReference>
<evidence type="ECO:0000256" key="5">
    <source>
        <dbReference type="ARBA" id="ARBA00022517"/>
    </source>
</evidence>
<keyword evidence="6" id="KW-0539">Nucleus</keyword>
<keyword evidence="5" id="KW-0690">Ribosome biogenesis</keyword>
<feature type="compositionally biased region" description="Polar residues" evidence="7">
    <location>
        <begin position="1"/>
        <end position="12"/>
    </location>
</feature>
<evidence type="ECO:0000256" key="6">
    <source>
        <dbReference type="ARBA" id="ARBA00023242"/>
    </source>
</evidence>
<dbReference type="PANTHER" id="PTHR14211:SF7">
    <property type="entry name" value="RIBOSOME BIOGENESIS PROTEIN NOP53"/>
    <property type="match status" value="1"/>
</dbReference>
<dbReference type="AlphaFoldDB" id="A0ABD0KDI0"/>
<dbReference type="InterPro" id="IPR011687">
    <property type="entry name" value="Nop53/GLTSCR2"/>
</dbReference>
<comment type="caution">
    <text evidence="8">The sequence shown here is derived from an EMBL/GenBank/DDBJ whole genome shotgun (WGS) entry which is preliminary data.</text>
</comment>
<dbReference type="GO" id="GO:0042254">
    <property type="term" value="P:ribosome biogenesis"/>
    <property type="evidence" value="ECO:0007669"/>
    <property type="project" value="UniProtKB-KW"/>
</dbReference>
<sequence>MADHVLSTNSEPKFSRKRKLGKNKKKSWRAVDITETEEFLEDQRFQLRTTGLVAEKADDQLFLVDKTKEEANTVPKKLSALTLATEEKKANSFTRCQAVKQRKQALQEKAAQLKKKNCLPQFEHDLWDGDGDDGADDYYLEVTKKRRVKPPVKPTSTTKPAVEPPHPGASYNPAYDDHQDLLLQAHAVEMKKEKEEQRIYNALDAKFPSLAERPSEATWLEEMSGGLFAYEEQDGETQTGDDDRVSVNPPVSRAQRKTKKEKRKAQEAKAERQKLLKKKEKKLRENMVFRIPTLHLELKLSNELVGSLRHLKPEGHLLEDRYKSLQKRNIIEPRKKVRRTKVKKKTFQRKSHRNVV</sequence>